<keyword evidence="9 17" id="KW-1278">Translocase</keyword>
<feature type="transmembrane region" description="Helical" evidence="17">
    <location>
        <begin position="24"/>
        <end position="47"/>
    </location>
</feature>
<keyword evidence="15 17" id="KW-0472">Membrane</keyword>
<dbReference type="GO" id="GO:0005743">
    <property type="term" value="C:mitochondrial inner membrane"/>
    <property type="evidence" value="ECO:0007669"/>
    <property type="project" value="UniProtKB-SubCell"/>
</dbReference>
<feature type="transmembrane region" description="Helical" evidence="17">
    <location>
        <begin position="53"/>
        <end position="76"/>
    </location>
</feature>
<name>A0A3G3MEJ7_9COLE</name>
<keyword evidence="10 17" id="KW-0249">Electron transport</keyword>
<sequence length="93" mass="11131">MLMNLFVISFWSGVMSFLMNRKHLILMLLSLEFMIVSLYLGLMQYLYLMNYEFFFLMIFLTMSVCESAMGLSILVLMMRVNGNDYFETFNILW</sequence>
<geneLocation type="mitochondrion" evidence="18"/>
<dbReference type="Pfam" id="PF00420">
    <property type="entry name" value="Oxidored_q2"/>
    <property type="match status" value="1"/>
</dbReference>
<dbReference type="GO" id="GO:0008137">
    <property type="term" value="F:NADH dehydrogenase (ubiquinone) activity"/>
    <property type="evidence" value="ECO:0007669"/>
    <property type="project" value="UniProtKB-EC"/>
</dbReference>
<comment type="function">
    <text evidence="17">Core subunit of the mitochondrial membrane respiratory chain NADH dehydrogenase (Complex I) which catalyzes electron transfer from NADH through the respiratory chain, using ubiquinone as an electron acceptor.</text>
</comment>
<dbReference type="InterPro" id="IPR001133">
    <property type="entry name" value="NADH_UbQ_OxRdtase_chain4L/K"/>
</dbReference>
<evidence type="ECO:0000256" key="6">
    <source>
        <dbReference type="ARBA" id="ARBA00022448"/>
    </source>
</evidence>
<reference evidence="18" key="2">
    <citation type="submission" date="2018-09" db="EMBL/GenBank/DDBJ databases">
        <authorList>
            <person name="James G."/>
        </authorList>
    </citation>
    <scope>NUCLEOTIDE SEQUENCE</scope>
</reference>
<evidence type="ECO:0000256" key="11">
    <source>
        <dbReference type="ARBA" id="ARBA00022989"/>
    </source>
</evidence>
<reference evidence="18" key="1">
    <citation type="journal article" date="2015" name="Mol. Biol. Evol.">
        <title>Soup to Tree: The Phylogeny of Beetles Inferred by Mitochondrial Metagenomics of a Bornean Rainforest Sample.</title>
        <authorList>
            <person name="Crampton-Platt A."/>
            <person name="Timmermans M.J."/>
            <person name="Gimmel M.L."/>
            <person name="Kutty S.N."/>
            <person name="Cockerill T.D."/>
            <person name="Vun Khen C."/>
            <person name="Vogler A.P."/>
        </authorList>
    </citation>
    <scope>NUCLEOTIDE SEQUENCE</scope>
</reference>
<keyword evidence="17" id="KW-0999">Mitochondrion inner membrane</keyword>
<evidence type="ECO:0000256" key="7">
    <source>
        <dbReference type="ARBA" id="ARBA00022660"/>
    </source>
</evidence>
<evidence type="ECO:0000256" key="3">
    <source>
        <dbReference type="ARBA" id="ARBA00010519"/>
    </source>
</evidence>
<evidence type="ECO:0000256" key="1">
    <source>
        <dbReference type="ARBA" id="ARBA00003257"/>
    </source>
</evidence>
<evidence type="ECO:0000256" key="17">
    <source>
        <dbReference type="RuleBase" id="RU004419"/>
    </source>
</evidence>
<evidence type="ECO:0000256" key="8">
    <source>
        <dbReference type="ARBA" id="ARBA00022692"/>
    </source>
</evidence>
<keyword evidence="13 17" id="KW-0830">Ubiquinone</keyword>
<evidence type="ECO:0000256" key="4">
    <source>
        <dbReference type="ARBA" id="ARBA00012944"/>
    </source>
</evidence>
<evidence type="ECO:0000256" key="13">
    <source>
        <dbReference type="ARBA" id="ARBA00023075"/>
    </source>
</evidence>
<dbReference type="Gene3D" id="1.10.287.3510">
    <property type="match status" value="1"/>
</dbReference>
<dbReference type="GO" id="GO:0042773">
    <property type="term" value="P:ATP synthesis coupled electron transport"/>
    <property type="evidence" value="ECO:0007669"/>
    <property type="project" value="UniProtKB-UniRule"/>
</dbReference>
<keyword evidence="8 17" id="KW-0812">Transmembrane</keyword>
<evidence type="ECO:0000313" key="18">
    <source>
        <dbReference type="EMBL" id="AYR05236.1"/>
    </source>
</evidence>
<keyword evidence="12 17" id="KW-0520">NAD</keyword>
<dbReference type="EC" id="7.1.1.2" evidence="4 17"/>
<protein>
    <recommendedName>
        <fullName evidence="5 17">NADH-ubiquinone oxidoreductase chain 4L</fullName>
        <ecNumber evidence="4 17">7.1.1.2</ecNumber>
    </recommendedName>
</protein>
<evidence type="ECO:0000256" key="10">
    <source>
        <dbReference type="ARBA" id="ARBA00022982"/>
    </source>
</evidence>
<keyword evidence="6 17" id="KW-0813">Transport</keyword>
<proteinExistence type="inferred from homology"/>
<keyword evidence="14 17" id="KW-0496">Mitochondrion</keyword>
<evidence type="ECO:0000256" key="12">
    <source>
        <dbReference type="ARBA" id="ARBA00023027"/>
    </source>
</evidence>
<evidence type="ECO:0000256" key="5">
    <source>
        <dbReference type="ARBA" id="ARBA00016612"/>
    </source>
</evidence>
<evidence type="ECO:0000256" key="16">
    <source>
        <dbReference type="ARBA" id="ARBA00049551"/>
    </source>
</evidence>
<organism evidence="18">
    <name type="scientific">Coleoptera sp. ACP-2013</name>
    <dbReference type="NCBI Taxonomy" id="2485033"/>
    <lineage>
        <taxon>Eukaryota</taxon>
        <taxon>Metazoa</taxon>
        <taxon>Ecdysozoa</taxon>
        <taxon>Arthropoda</taxon>
        <taxon>Hexapoda</taxon>
        <taxon>Insecta</taxon>
        <taxon>Pterygota</taxon>
        <taxon>Neoptera</taxon>
        <taxon>Endopterygota</taxon>
        <taxon>Coleoptera</taxon>
    </lineage>
</organism>
<keyword evidence="11 17" id="KW-1133">Transmembrane helix</keyword>
<dbReference type="AlphaFoldDB" id="A0A3G3MEJ7"/>
<evidence type="ECO:0000256" key="14">
    <source>
        <dbReference type="ARBA" id="ARBA00023128"/>
    </source>
</evidence>
<accession>A0A3G3MEJ7</accession>
<comment type="catalytic activity">
    <reaction evidence="16 17">
        <text>a ubiquinone + NADH + 5 H(+)(in) = a ubiquinol + NAD(+) + 4 H(+)(out)</text>
        <dbReference type="Rhea" id="RHEA:29091"/>
        <dbReference type="Rhea" id="RHEA-COMP:9565"/>
        <dbReference type="Rhea" id="RHEA-COMP:9566"/>
        <dbReference type="ChEBI" id="CHEBI:15378"/>
        <dbReference type="ChEBI" id="CHEBI:16389"/>
        <dbReference type="ChEBI" id="CHEBI:17976"/>
        <dbReference type="ChEBI" id="CHEBI:57540"/>
        <dbReference type="ChEBI" id="CHEBI:57945"/>
        <dbReference type="EC" id="7.1.1.2"/>
    </reaction>
</comment>
<keyword evidence="7 17" id="KW-0679">Respiratory chain</keyword>
<dbReference type="InterPro" id="IPR039428">
    <property type="entry name" value="NUOK/Mnh_C1-like"/>
</dbReference>
<comment type="similarity">
    <text evidence="3 17">Belongs to the complex I subunit 4L family.</text>
</comment>
<gene>
    <name evidence="18" type="primary">nad4l</name>
</gene>
<comment type="subcellular location">
    <subcellularLocation>
        <location evidence="17">Mitochondrion inner membrane</location>
        <topology evidence="17">Multi-pass membrane protein</topology>
    </subcellularLocation>
    <subcellularLocation>
        <location evidence="2">Mitochondrion membrane</location>
        <topology evidence="2">Multi-pass membrane protein</topology>
    </subcellularLocation>
</comment>
<comment type="function">
    <text evidence="1">Core subunit of the mitochondrial membrane respiratory chain NADH dehydrogenase (Complex I) that is believed to belong to the minimal assembly required for catalysis. Complex I functions in the transfer of electrons from NADH to the respiratory chain. The immediate electron acceptor for the enzyme is believed to be ubiquinone.</text>
</comment>
<dbReference type="GO" id="GO:0030964">
    <property type="term" value="C:NADH dehydrogenase complex"/>
    <property type="evidence" value="ECO:0007669"/>
    <property type="project" value="TreeGrafter"/>
</dbReference>
<evidence type="ECO:0000256" key="9">
    <source>
        <dbReference type="ARBA" id="ARBA00022967"/>
    </source>
</evidence>
<evidence type="ECO:0000256" key="15">
    <source>
        <dbReference type="ARBA" id="ARBA00023136"/>
    </source>
</evidence>
<dbReference type="PANTHER" id="PTHR11434:SF0">
    <property type="entry name" value="NADH-UBIQUINONE OXIDOREDUCTASE CHAIN 4L"/>
    <property type="match status" value="1"/>
</dbReference>
<dbReference type="EMBL" id="MH940187">
    <property type="protein sequence ID" value="AYR05236.1"/>
    <property type="molecule type" value="Genomic_DNA"/>
</dbReference>
<evidence type="ECO:0000256" key="2">
    <source>
        <dbReference type="ARBA" id="ARBA00004225"/>
    </source>
</evidence>
<dbReference type="GO" id="GO:0016651">
    <property type="term" value="F:oxidoreductase activity, acting on NAD(P)H"/>
    <property type="evidence" value="ECO:0007669"/>
    <property type="project" value="InterPro"/>
</dbReference>
<dbReference type="PANTHER" id="PTHR11434">
    <property type="entry name" value="NADH-UBIQUINONE OXIDOREDUCTASE SUBUNIT ND4L"/>
    <property type="match status" value="1"/>
</dbReference>